<sequence length="135" mass="15499">MSARETVLDYYEALRRGEPLEAYFAERPDVVKVGVFSRTVGFDAIAEALREQTRTTEAWTVESQDLRVEEPQGDEPGWFTDRVDLAWRDTERETSYAFETRWSGVLEPRGDGDAREWVFATMHVSAPHQPATDAR</sequence>
<keyword evidence="3" id="KW-1185">Reference proteome</keyword>
<evidence type="ECO:0000313" key="3">
    <source>
        <dbReference type="Proteomes" id="UP000236584"/>
    </source>
</evidence>
<dbReference type="RefSeq" id="WP_103425869.1">
    <property type="nucleotide sequence ID" value="NZ_CP026309.1"/>
</dbReference>
<dbReference type="GeneID" id="35592707"/>
<dbReference type="KEGG" id="srub:C2R22_11410"/>
<protein>
    <recommendedName>
        <fullName evidence="1">SnoaL-like domain-containing protein</fullName>
    </recommendedName>
</protein>
<dbReference type="InterPro" id="IPR032710">
    <property type="entry name" value="NTF2-like_dom_sf"/>
</dbReference>
<feature type="domain" description="SnoaL-like" evidence="1">
    <location>
        <begin position="5"/>
        <end position="127"/>
    </location>
</feature>
<gene>
    <name evidence="2" type="ORF">C2R22_11410</name>
</gene>
<dbReference type="OrthoDB" id="224281at2157"/>
<dbReference type="Gene3D" id="3.10.450.50">
    <property type="match status" value="1"/>
</dbReference>
<dbReference type="Proteomes" id="UP000236584">
    <property type="component" value="Chromosome"/>
</dbReference>
<dbReference type="EMBL" id="CP026309">
    <property type="protein sequence ID" value="AUV82180.1"/>
    <property type="molecule type" value="Genomic_DNA"/>
</dbReference>
<proteinExistence type="predicted"/>
<dbReference type="InterPro" id="IPR037401">
    <property type="entry name" value="SnoaL-like"/>
</dbReference>
<evidence type="ECO:0000313" key="2">
    <source>
        <dbReference type="EMBL" id="AUV82180.1"/>
    </source>
</evidence>
<dbReference type="Pfam" id="PF13474">
    <property type="entry name" value="SnoaL_3"/>
    <property type="match status" value="1"/>
</dbReference>
<dbReference type="AlphaFoldDB" id="A0A2I8VJS7"/>
<accession>A0A2I8VJS7</accession>
<dbReference type="SUPFAM" id="SSF54427">
    <property type="entry name" value="NTF2-like"/>
    <property type="match status" value="1"/>
</dbReference>
<organism evidence="2 3">
    <name type="scientific">Salinigranum rubrum</name>
    <dbReference type="NCBI Taxonomy" id="755307"/>
    <lineage>
        <taxon>Archaea</taxon>
        <taxon>Methanobacteriati</taxon>
        <taxon>Methanobacteriota</taxon>
        <taxon>Stenosarchaea group</taxon>
        <taxon>Halobacteria</taxon>
        <taxon>Halobacteriales</taxon>
        <taxon>Haloferacaceae</taxon>
        <taxon>Salinigranum</taxon>
    </lineage>
</organism>
<reference evidence="2 3" key="1">
    <citation type="submission" date="2018-01" db="EMBL/GenBank/DDBJ databases">
        <title>Complete genome sequence of Salinigranum rubrum GX10T, an extremely halophilic archaeon isolated from a marine solar saltern.</title>
        <authorList>
            <person name="Han S."/>
        </authorList>
    </citation>
    <scope>NUCLEOTIDE SEQUENCE [LARGE SCALE GENOMIC DNA]</scope>
    <source>
        <strain evidence="2 3">GX10</strain>
    </source>
</reference>
<evidence type="ECO:0000259" key="1">
    <source>
        <dbReference type="Pfam" id="PF13474"/>
    </source>
</evidence>
<name>A0A2I8VJS7_9EURY</name>